<dbReference type="GO" id="GO:0016301">
    <property type="term" value="F:kinase activity"/>
    <property type="evidence" value="ECO:0007669"/>
    <property type="project" value="UniProtKB-KW"/>
</dbReference>
<dbReference type="RefSeq" id="WP_245855090.1">
    <property type="nucleotide sequence ID" value="NZ_CP126967.1"/>
</dbReference>
<keyword evidence="2" id="KW-0418">Kinase</keyword>
<dbReference type="InterPro" id="IPR016477">
    <property type="entry name" value="Fructo-/Ketosamine-3-kinase"/>
</dbReference>
<keyword evidence="3" id="KW-1185">Reference proteome</keyword>
<name>A0ABU5G7J7_9ACTO</name>
<dbReference type="InterPro" id="IPR011009">
    <property type="entry name" value="Kinase-like_dom_sf"/>
</dbReference>
<gene>
    <name evidence="2" type="ORF">R6G86_05305</name>
</gene>
<dbReference type="Pfam" id="PF03881">
    <property type="entry name" value="Fructosamin_kin"/>
    <property type="match status" value="2"/>
</dbReference>
<comment type="caution">
    <text evidence="2">The sequence shown here is derived from an EMBL/GenBank/DDBJ whole genome shotgun (WGS) entry which is preliminary data.</text>
</comment>
<evidence type="ECO:0000256" key="1">
    <source>
        <dbReference type="SAM" id="MobiDB-lite"/>
    </source>
</evidence>
<feature type="region of interest" description="Disordered" evidence="1">
    <location>
        <begin position="109"/>
        <end position="142"/>
    </location>
</feature>
<keyword evidence="2" id="KW-0808">Transferase</keyword>
<reference evidence="2 3" key="1">
    <citation type="submission" date="2023-10" db="EMBL/GenBank/DDBJ databases">
        <title>Whole Genome based description of the genera Actinobaculum and Actinotignum reveals a complex phylogenetic relationship within the species included in the genus Actinotignum.</title>
        <authorList>
            <person name="Jensen C.S."/>
            <person name="Dargis R."/>
            <person name="Kemp M."/>
            <person name="Christensen J.J."/>
        </authorList>
    </citation>
    <scope>NUCLEOTIDE SEQUENCE [LARGE SCALE GENOMIC DNA]</scope>
    <source>
        <strain evidence="2 3">SLA_B974</strain>
    </source>
</reference>
<protein>
    <submittedName>
        <fullName evidence="2">Fructosamine kinase family protein</fullName>
    </submittedName>
</protein>
<dbReference type="EMBL" id="JAWNGA010000008">
    <property type="protein sequence ID" value="MDY5133157.1"/>
    <property type="molecule type" value="Genomic_DNA"/>
</dbReference>
<dbReference type="Gene3D" id="3.90.1200.10">
    <property type="match status" value="2"/>
</dbReference>
<dbReference type="PANTHER" id="PTHR12149:SF8">
    <property type="entry name" value="PROTEIN-RIBULOSAMINE 3-KINASE"/>
    <property type="match status" value="1"/>
</dbReference>
<evidence type="ECO:0000313" key="2">
    <source>
        <dbReference type="EMBL" id="MDY5133157.1"/>
    </source>
</evidence>
<dbReference type="SUPFAM" id="SSF56112">
    <property type="entry name" value="Protein kinase-like (PK-like)"/>
    <property type="match status" value="2"/>
</dbReference>
<sequence>MEFTKSAPVADIVGEALSLRELAEATPHGGAFVVPLLSSRSEHLRGRLREPFLTTTRPTREAARTFGARLARTHAYAPQGSRSFGCGPANPHGDTYRLGSWDLSVCEGTSATEHSSGDKESAKRPVIAQHKPEQPAADSHTSTHYPIERNASEQHLTDNLLRTTSPQPLRFGEFYSRMRILPYLPSARDNGSVDAKGARVIERLCSRLEDGDFDSPQPGLIHTSAALIHGDLWSGNVMWVDANSVRHLFAKGTGNARPSERDKDAISATTDDNCELGATKDSGETCVAIEGIGGALGVLTDNANAFCAPTDSDSNFCVPTDGVMGILIDPVAHGGHAETDLATLTVFSTPYVDEIYAGYNSVSALAEGWEERVGLHRLHCLAIHASMFGGSYGRQFVRQAEHYV</sequence>
<dbReference type="PANTHER" id="PTHR12149">
    <property type="entry name" value="FRUCTOSAMINE 3 KINASE-RELATED PROTEIN"/>
    <property type="match status" value="1"/>
</dbReference>
<evidence type="ECO:0000313" key="3">
    <source>
        <dbReference type="Proteomes" id="UP001275049"/>
    </source>
</evidence>
<organism evidence="2 3">
    <name type="scientific">Actinotignum urinale</name>
    <dbReference type="NCBI Taxonomy" id="190146"/>
    <lineage>
        <taxon>Bacteria</taxon>
        <taxon>Bacillati</taxon>
        <taxon>Actinomycetota</taxon>
        <taxon>Actinomycetes</taxon>
        <taxon>Actinomycetales</taxon>
        <taxon>Actinomycetaceae</taxon>
        <taxon>Actinotignum</taxon>
    </lineage>
</organism>
<proteinExistence type="predicted"/>
<accession>A0ABU5G7J7</accession>
<dbReference type="Proteomes" id="UP001275049">
    <property type="component" value="Unassembled WGS sequence"/>
</dbReference>